<dbReference type="AlphaFoldDB" id="A0A0V1I6H5"/>
<organism evidence="2 3">
    <name type="scientific">Trichinella zimbabwensis</name>
    <dbReference type="NCBI Taxonomy" id="268475"/>
    <lineage>
        <taxon>Eukaryota</taxon>
        <taxon>Metazoa</taxon>
        <taxon>Ecdysozoa</taxon>
        <taxon>Nematoda</taxon>
        <taxon>Enoplea</taxon>
        <taxon>Dorylaimia</taxon>
        <taxon>Trichinellida</taxon>
        <taxon>Trichinellidae</taxon>
        <taxon>Trichinella</taxon>
    </lineage>
</organism>
<name>A0A0V1I6H5_9BILA</name>
<evidence type="ECO:0000256" key="1">
    <source>
        <dbReference type="SAM" id="MobiDB-lite"/>
    </source>
</evidence>
<feature type="compositionally biased region" description="Basic and acidic residues" evidence="1">
    <location>
        <begin position="37"/>
        <end position="53"/>
    </location>
</feature>
<dbReference type="Proteomes" id="UP000055024">
    <property type="component" value="Unassembled WGS sequence"/>
</dbReference>
<proteinExistence type="predicted"/>
<accession>A0A0V1I6H5</accession>
<comment type="caution">
    <text evidence="2">The sequence shown here is derived from an EMBL/GenBank/DDBJ whole genome shotgun (WGS) entry which is preliminary data.</text>
</comment>
<gene>
    <name evidence="2" type="ORF">T11_2004</name>
</gene>
<sequence>MDLLAFISSVSESLICYPESQRLPDLFPATRRSSRTVVKEPSSERHSGKTPEEIKSATGLKCKPFDDGAASVQKRRIYTVQSAWHFYFSQKVEIALRHITVDYF</sequence>
<protein>
    <submittedName>
        <fullName evidence="2">Uncharacterized protein</fullName>
    </submittedName>
</protein>
<reference evidence="2 3" key="1">
    <citation type="submission" date="2015-01" db="EMBL/GenBank/DDBJ databases">
        <title>Evolution of Trichinella species and genotypes.</title>
        <authorList>
            <person name="Korhonen P.K."/>
            <person name="Edoardo P."/>
            <person name="Giuseppe L.R."/>
            <person name="Gasser R.B."/>
        </authorList>
    </citation>
    <scope>NUCLEOTIDE SEQUENCE [LARGE SCALE GENOMIC DNA]</scope>
    <source>
        <strain evidence="2">ISS1029</strain>
    </source>
</reference>
<evidence type="ECO:0000313" key="3">
    <source>
        <dbReference type="Proteomes" id="UP000055024"/>
    </source>
</evidence>
<dbReference type="EMBL" id="JYDP01000003">
    <property type="protein sequence ID" value="KRZ18424.1"/>
    <property type="molecule type" value="Genomic_DNA"/>
</dbReference>
<keyword evidence="3" id="KW-1185">Reference proteome</keyword>
<feature type="region of interest" description="Disordered" evidence="1">
    <location>
        <begin position="34"/>
        <end position="53"/>
    </location>
</feature>
<evidence type="ECO:0000313" key="2">
    <source>
        <dbReference type="EMBL" id="KRZ18424.1"/>
    </source>
</evidence>